<evidence type="ECO:0000256" key="4">
    <source>
        <dbReference type="ARBA" id="ARBA00022525"/>
    </source>
</evidence>
<evidence type="ECO:0000256" key="2">
    <source>
        <dbReference type="ARBA" id="ARBA00004613"/>
    </source>
</evidence>
<dbReference type="PANTHER" id="PTHR33478">
    <property type="entry name" value="EXTRACELLULAR METALLOPROTEINASE MEP"/>
    <property type="match status" value="1"/>
</dbReference>
<comment type="similarity">
    <text evidence="3">Belongs to the peptidase M36 family.</text>
</comment>
<organism evidence="12">
    <name type="scientific">uncultured Chloroflexia bacterium</name>
    <dbReference type="NCBI Taxonomy" id="1672391"/>
    <lineage>
        <taxon>Bacteria</taxon>
        <taxon>Bacillati</taxon>
        <taxon>Chloroflexota</taxon>
        <taxon>Chloroflexia</taxon>
        <taxon>environmental samples</taxon>
    </lineage>
</organism>
<dbReference type="InterPro" id="IPR001842">
    <property type="entry name" value="Peptidase_M36"/>
</dbReference>
<evidence type="ECO:0000256" key="1">
    <source>
        <dbReference type="ARBA" id="ARBA00001947"/>
    </source>
</evidence>
<evidence type="ECO:0000256" key="8">
    <source>
        <dbReference type="ARBA" id="ARBA00022833"/>
    </source>
</evidence>
<dbReference type="PANTHER" id="PTHR33478:SF1">
    <property type="entry name" value="EXTRACELLULAR METALLOPROTEINASE MEP"/>
    <property type="match status" value="1"/>
</dbReference>
<evidence type="ECO:0000256" key="9">
    <source>
        <dbReference type="ARBA" id="ARBA00023049"/>
    </source>
</evidence>
<evidence type="ECO:0000313" key="12">
    <source>
        <dbReference type="EMBL" id="CAA9343807.1"/>
    </source>
</evidence>
<keyword evidence="7" id="KW-0378">Hydrolase</keyword>
<dbReference type="GO" id="GO:0006508">
    <property type="term" value="P:proteolysis"/>
    <property type="evidence" value="ECO:0007669"/>
    <property type="project" value="UniProtKB-KW"/>
</dbReference>
<keyword evidence="5" id="KW-0645">Protease</keyword>
<sequence>HADGEIWSATGYEIRQVFITKYNNEAPASDRSLQLRCANGAEYLLHCPGNRRWIQIVFDAFLLMQSNVSMLDARDAYLAADQMRFKGANQRQLWNVFAKRGMGVNASTVDNNDLNPQPNFESPLVTNEPLIVFRPVNTETGAVLANAKIYIGHYEARATPIADTFTSTAISDRARLLPGTYDIVVQAPGHGMRRFRTTVQAAVNQTLTLSMPTNWASSAKGATITGNGTGGAASTDLNLTKLIDDTKSTNWARDARTPSVNGADVTVKFTAPRLVDKVQVSAMLRPRLDQDPGGDTAGQNRFTALRQFEILTCNTTGQVATYCNNAANFRTLSTSSPSAFPAGVPRPTVNHMTLRSFDVPNRTATHVKMRVLANQCTGNPRFQGEQDADPSFSTDCGTASPQLSERDTVVRAAELQVFSR</sequence>
<comment type="cofactor">
    <cofactor evidence="1">
        <name>Zn(2+)</name>
        <dbReference type="ChEBI" id="CHEBI:29105"/>
    </cofactor>
</comment>
<dbReference type="SUPFAM" id="SSF55486">
    <property type="entry name" value="Metalloproteases ('zincins'), catalytic domain"/>
    <property type="match status" value="1"/>
</dbReference>
<evidence type="ECO:0000256" key="5">
    <source>
        <dbReference type="ARBA" id="ARBA00022670"/>
    </source>
</evidence>
<name>A0A6J4LWJ3_9CHLR</name>
<evidence type="ECO:0000256" key="6">
    <source>
        <dbReference type="ARBA" id="ARBA00022723"/>
    </source>
</evidence>
<protein>
    <submittedName>
        <fullName evidence="12">Peptidase M36, fungalysin</fullName>
    </submittedName>
</protein>
<evidence type="ECO:0000256" key="3">
    <source>
        <dbReference type="ARBA" id="ARBA00006006"/>
    </source>
</evidence>
<dbReference type="GO" id="GO:0004222">
    <property type="term" value="F:metalloendopeptidase activity"/>
    <property type="evidence" value="ECO:0007669"/>
    <property type="project" value="InterPro"/>
</dbReference>
<evidence type="ECO:0000256" key="10">
    <source>
        <dbReference type="ARBA" id="ARBA00023145"/>
    </source>
</evidence>
<dbReference type="EMBL" id="CADCTR010002285">
    <property type="protein sequence ID" value="CAA9343807.1"/>
    <property type="molecule type" value="Genomic_DNA"/>
</dbReference>
<dbReference type="GO" id="GO:0008270">
    <property type="term" value="F:zinc ion binding"/>
    <property type="evidence" value="ECO:0007669"/>
    <property type="project" value="InterPro"/>
</dbReference>
<dbReference type="Gene3D" id="1.10.390.10">
    <property type="entry name" value="Neutral Protease Domain 2"/>
    <property type="match status" value="1"/>
</dbReference>
<feature type="compositionally biased region" description="Polar residues" evidence="11">
    <location>
        <begin position="391"/>
        <end position="403"/>
    </location>
</feature>
<dbReference type="Pfam" id="PF02128">
    <property type="entry name" value="Peptidase_M36"/>
    <property type="match status" value="1"/>
</dbReference>
<keyword evidence="9" id="KW-0482">Metalloprotease</keyword>
<gene>
    <name evidence="12" type="ORF">AVDCRST_MAG93-6781</name>
</gene>
<dbReference type="AlphaFoldDB" id="A0A6J4LWJ3"/>
<proteinExistence type="inferred from homology"/>
<dbReference type="InterPro" id="IPR027268">
    <property type="entry name" value="Peptidase_M4/M1_CTD_sf"/>
</dbReference>
<dbReference type="InterPro" id="IPR050371">
    <property type="entry name" value="Fungal_virulence_M36"/>
</dbReference>
<feature type="non-terminal residue" evidence="12">
    <location>
        <position position="1"/>
    </location>
</feature>
<reference evidence="12" key="1">
    <citation type="submission" date="2020-02" db="EMBL/GenBank/DDBJ databases">
        <authorList>
            <person name="Meier V. D."/>
        </authorList>
    </citation>
    <scope>NUCLEOTIDE SEQUENCE</scope>
    <source>
        <strain evidence="12">AVDCRST_MAG93</strain>
    </source>
</reference>
<feature type="region of interest" description="Disordered" evidence="11">
    <location>
        <begin position="378"/>
        <end position="403"/>
    </location>
</feature>
<evidence type="ECO:0000256" key="11">
    <source>
        <dbReference type="SAM" id="MobiDB-lite"/>
    </source>
</evidence>
<accession>A0A6J4LWJ3</accession>
<evidence type="ECO:0000256" key="7">
    <source>
        <dbReference type="ARBA" id="ARBA00022801"/>
    </source>
</evidence>
<keyword evidence="4" id="KW-0964">Secreted</keyword>
<dbReference type="GO" id="GO:0005615">
    <property type="term" value="C:extracellular space"/>
    <property type="evidence" value="ECO:0007669"/>
    <property type="project" value="InterPro"/>
</dbReference>
<keyword evidence="8" id="KW-0862">Zinc</keyword>
<comment type="subcellular location">
    <subcellularLocation>
        <location evidence="2">Secreted</location>
    </subcellularLocation>
</comment>
<keyword evidence="6" id="KW-0479">Metal-binding</keyword>
<keyword evidence="10" id="KW-0865">Zymogen</keyword>